<organism evidence="1 2">
    <name type="scientific">Yersinia intermedia</name>
    <dbReference type="NCBI Taxonomy" id="631"/>
    <lineage>
        <taxon>Bacteria</taxon>
        <taxon>Pseudomonadati</taxon>
        <taxon>Pseudomonadota</taxon>
        <taxon>Gammaproteobacteria</taxon>
        <taxon>Enterobacterales</taxon>
        <taxon>Yersiniaceae</taxon>
        <taxon>Yersinia</taxon>
    </lineage>
</organism>
<reference evidence="1 2" key="1">
    <citation type="submission" date="2017-05" db="EMBL/GenBank/DDBJ databases">
        <title>Whole genome sequencing of Yersinia kristensenii.</title>
        <authorList>
            <person name="Campioni F."/>
        </authorList>
    </citation>
    <scope>NUCLEOTIDE SEQUENCE [LARGE SCALE GENOMIC DNA]</scope>
    <source>
        <strain evidence="1 2">CFSAN060536</strain>
    </source>
</reference>
<evidence type="ECO:0000313" key="1">
    <source>
        <dbReference type="EMBL" id="OVZ89129.1"/>
    </source>
</evidence>
<dbReference type="SUPFAM" id="SSF54637">
    <property type="entry name" value="Thioesterase/thiol ester dehydrase-isomerase"/>
    <property type="match status" value="1"/>
</dbReference>
<protein>
    <submittedName>
        <fullName evidence="1">Uncharacterized protein</fullName>
    </submittedName>
</protein>
<dbReference type="InterPro" id="IPR029069">
    <property type="entry name" value="HotDog_dom_sf"/>
</dbReference>
<dbReference type="RefSeq" id="WP_074010819.1">
    <property type="nucleotide sequence ID" value="NZ_CBCPKE010000007.1"/>
</dbReference>
<dbReference type="Gene3D" id="3.10.129.10">
    <property type="entry name" value="Hotdog Thioesterase"/>
    <property type="match status" value="1"/>
</dbReference>
<gene>
    <name evidence="1" type="ORF">CBW57_03550</name>
</gene>
<comment type="caution">
    <text evidence="1">The sequence shown here is derived from an EMBL/GenBank/DDBJ whole genome shotgun (WGS) entry which is preliminary data.</text>
</comment>
<dbReference type="AlphaFoldDB" id="A0A209A8Q5"/>
<sequence length="268" mass="29606">MIFNYTLSDAQRWAAFSGDYNPIHFDLQHAQRFGQQALTVHGMRAMLDIKYQLSTGLLPCLPATDFLRFNTRLRQPVLCNTPYSLQLEQGAGQATGNLVDIASGENCFNSKLRSAPALVWAESEHWSVLSADNLYQLSQQYPGDATQPAECWGFFDALLFKLLVAAPQTLATARQVLPGIQASTLIDVFKHVPVIQTHHDVHFSAEFMGINNPNLFVRGALRYSIEPTLIVGNADEGWVLRAAIQARLDAGALITTAVTLKTRPLTAH</sequence>
<name>A0A209A8Q5_YERIN</name>
<evidence type="ECO:0000313" key="2">
    <source>
        <dbReference type="Proteomes" id="UP000196440"/>
    </source>
</evidence>
<dbReference type="EMBL" id="NHOI01000004">
    <property type="protein sequence ID" value="OVZ89129.1"/>
    <property type="molecule type" value="Genomic_DNA"/>
</dbReference>
<proteinExistence type="predicted"/>
<dbReference type="Proteomes" id="UP000196440">
    <property type="component" value="Unassembled WGS sequence"/>
</dbReference>
<accession>A0A209A8Q5</accession>